<accession>A0A9P1IN50</accession>
<dbReference type="EMBL" id="CANHGI010000004">
    <property type="protein sequence ID" value="CAI5448350.1"/>
    <property type="molecule type" value="Genomic_DNA"/>
</dbReference>
<keyword evidence="1" id="KW-1133">Transmembrane helix</keyword>
<gene>
    <name evidence="2" type="ORF">CAMP_LOCUS10987</name>
</gene>
<keyword evidence="3" id="KW-1185">Reference proteome</keyword>
<proteinExistence type="predicted"/>
<dbReference type="AlphaFoldDB" id="A0A9P1IN50"/>
<keyword evidence="1" id="KW-0812">Transmembrane</keyword>
<reference evidence="2" key="1">
    <citation type="submission" date="2022-11" db="EMBL/GenBank/DDBJ databases">
        <authorList>
            <person name="Kikuchi T."/>
        </authorList>
    </citation>
    <scope>NUCLEOTIDE SEQUENCE</scope>
    <source>
        <strain evidence="2">PS1010</strain>
    </source>
</reference>
<name>A0A9P1IN50_9PELO</name>
<feature type="transmembrane region" description="Helical" evidence="1">
    <location>
        <begin position="36"/>
        <end position="65"/>
    </location>
</feature>
<evidence type="ECO:0000313" key="3">
    <source>
        <dbReference type="Proteomes" id="UP001152747"/>
    </source>
</evidence>
<dbReference type="Proteomes" id="UP001152747">
    <property type="component" value="Unassembled WGS sequence"/>
</dbReference>
<protein>
    <submittedName>
        <fullName evidence="2">Uncharacterized protein</fullName>
    </submittedName>
</protein>
<organism evidence="2 3">
    <name type="scientific">Caenorhabditis angaria</name>
    <dbReference type="NCBI Taxonomy" id="860376"/>
    <lineage>
        <taxon>Eukaryota</taxon>
        <taxon>Metazoa</taxon>
        <taxon>Ecdysozoa</taxon>
        <taxon>Nematoda</taxon>
        <taxon>Chromadorea</taxon>
        <taxon>Rhabditida</taxon>
        <taxon>Rhabditina</taxon>
        <taxon>Rhabditomorpha</taxon>
        <taxon>Rhabditoidea</taxon>
        <taxon>Rhabditidae</taxon>
        <taxon>Peloderinae</taxon>
        <taxon>Caenorhabditis</taxon>
    </lineage>
</organism>
<evidence type="ECO:0000256" key="1">
    <source>
        <dbReference type="SAM" id="Phobius"/>
    </source>
</evidence>
<keyword evidence="1" id="KW-0472">Membrane</keyword>
<sequence length="144" mass="17021">MWGPENHHHHRNLEDDDSTANNGDYFHFPPNYKPFISLQTVVAVIIPVFAFFLMFFIVMFMFYVYRRLCSKQEVFEHIICDDEELAIPRPTTPGPESFRRNSAQAQFRLLMKSKFEKEFGKSRAEYGLLMPVRIITSVSEEDDY</sequence>
<dbReference type="OrthoDB" id="5873957at2759"/>
<comment type="caution">
    <text evidence="2">The sequence shown here is derived from an EMBL/GenBank/DDBJ whole genome shotgun (WGS) entry which is preliminary data.</text>
</comment>
<evidence type="ECO:0000313" key="2">
    <source>
        <dbReference type="EMBL" id="CAI5448350.1"/>
    </source>
</evidence>